<dbReference type="Pfam" id="PF13622">
    <property type="entry name" value="4HBT_3"/>
    <property type="match status" value="1"/>
</dbReference>
<accession>A0ABU4BKQ7</accession>
<comment type="similarity">
    <text evidence="1">Belongs to the C/M/P thioester hydrolase family.</text>
</comment>
<evidence type="ECO:0000259" key="3">
    <source>
        <dbReference type="Pfam" id="PF13622"/>
    </source>
</evidence>
<name>A0ABU4BKQ7_9NOCA</name>
<dbReference type="Gene3D" id="2.40.160.210">
    <property type="entry name" value="Acyl-CoA thioesterase, double hotdog domain"/>
    <property type="match status" value="1"/>
</dbReference>
<dbReference type="InterPro" id="IPR049449">
    <property type="entry name" value="TesB_ACOT8-like_N"/>
</dbReference>
<protein>
    <submittedName>
        <fullName evidence="4">Thioesterase family protein</fullName>
    </submittedName>
</protein>
<dbReference type="PANTHER" id="PTHR11066:SF34">
    <property type="entry name" value="ACYL-COENZYME A THIOESTERASE 8"/>
    <property type="match status" value="1"/>
</dbReference>
<dbReference type="InterPro" id="IPR042171">
    <property type="entry name" value="Acyl-CoA_hotdog"/>
</dbReference>
<reference evidence="4 5" key="1">
    <citation type="submission" date="2023-10" db="EMBL/GenBank/DDBJ databases">
        <title>Development of a sustainable strategy for remediation of hydrocarbon-contaminated territories based on the waste exchange concept.</title>
        <authorList>
            <person name="Krivoruchko A."/>
        </authorList>
    </citation>
    <scope>NUCLEOTIDE SEQUENCE [LARGE SCALE GENOMIC DNA]</scope>
    <source>
        <strain evidence="4 5">IEGM 1323</strain>
    </source>
</reference>
<dbReference type="SUPFAM" id="SSF54637">
    <property type="entry name" value="Thioesterase/thiol ester dehydrase-isomerase"/>
    <property type="match status" value="1"/>
</dbReference>
<dbReference type="RefSeq" id="WP_317566770.1">
    <property type="nucleotide sequence ID" value="NZ_JAWLJX010000018.1"/>
</dbReference>
<comment type="caution">
    <text evidence="4">The sequence shown here is derived from an EMBL/GenBank/DDBJ whole genome shotgun (WGS) entry which is preliminary data.</text>
</comment>
<dbReference type="EMBL" id="JAWLJX010000018">
    <property type="protein sequence ID" value="MDV6264753.1"/>
    <property type="molecule type" value="Genomic_DNA"/>
</dbReference>
<gene>
    <name evidence="4" type="ORF">R3P96_25760</name>
</gene>
<evidence type="ECO:0000313" key="5">
    <source>
        <dbReference type="Proteomes" id="UP001185755"/>
    </source>
</evidence>
<dbReference type="CDD" id="cd03445">
    <property type="entry name" value="Thioesterase_II_repeat2"/>
    <property type="match status" value="1"/>
</dbReference>
<evidence type="ECO:0000256" key="2">
    <source>
        <dbReference type="ARBA" id="ARBA00022801"/>
    </source>
</evidence>
<dbReference type="InterPro" id="IPR003703">
    <property type="entry name" value="Acyl_CoA_thio"/>
</dbReference>
<keyword evidence="2" id="KW-0378">Hydrolase</keyword>
<evidence type="ECO:0000313" key="4">
    <source>
        <dbReference type="EMBL" id="MDV6264753.1"/>
    </source>
</evidence>
<evidence type="ECO:0000256" key="1">
    <source>
        <dbReference type="ARBA" id="ARBA00006538"/>
    </source>
</evidence>
<dbReference type="PANTHER" id="PTHR11066">
    <property type="entry name" value="ACYL-COA THIOESTERASE"/>
    <property type="match status" value="1"/>
</dbReference>
<proteinExistence type="inferred from homology"/>
<feature type="domain" description="Acyl-CoA thioesterase-like N-terminal HotDog" evidence="3">
    <location>
        <begin position="30"/>
        <end position="102"/>
    </location>
</feature>
<organism evidence="4 5">
    <name type="scientific">Rhodococcoides yunnanense</name>
    <dbReference type="NCBI Taxonomy" id="278209"/>
    <lineage>
        <taxon>Bacteria</taxon>
        <taxon>Bacillati</taxon>
        <taxon>Actinomycetota</taxon>
        <taxon>Actinomycetes</taxon>
        <taxon>Mycobacteriales</taxon>
        <taxon>Nocardiaceae</taxon>
        <taxon>Rhodococcoides</taxon>
    </lineage>
</organism>
<dbReference type="Proteomes" id="UP001185755">
    <property type="component" value="Unassembled WGS sequence"/>
</dbReference>
<sequence>MIVDDLAEILDPEPLGGNVFRARPRPTLPGRVFGGQMLGQAVISAGRTAPAQQLPHSMHAYFERPGDWALPIDYAVHLERDGRSSSRRRVVATQGIDRLLTVELSFHSAGDDALEHARPPFGVEQASWSSSASDPEMVATI</sequence>
<feature type="non-terminal residue" evidence="4">
    <location>
        <position position="141"/>
    </location>
</feature>
<dbReference type="InterPro" id="IPR029069">
    <property type="entry name" value="HotDog_dom_sf"/>
</dbReference>
<keyword evidence="5" id="KW-1185">Reference proteome</keyword>